<dbReference type="AlphaFoldDB" id="A0A9Q0NIK5"/>
<organism evidence="2 3">
    <name type="scientific">Salix viminalis</name>
    <name type="common">Common osier</name>
    <name type="synonym">Basket willow</name>
    <dbReference type="NCBI Taxonomy" id="40686"/>
    <lineage>
        <taxon>Eukaryota</taxon>
        <taxon>Viridiplantae</taxon>
        <taxon>Streptophyta</taxon>
        <taxon>Embryophyta</taxon>
        <taxon>Tracheophyta</taxon>
        <taxon>Spermatophyta</taxon>
        <taxon>Magnoliopsida</taxon>
        <taxon>eudicotyledons</taxon>
        <taxon>Gunneridae</taxon>
        <taxon>Pentapetalae</taxon>
        <taxon>rosids</taxon>
        <taxon>fabids</taxon>
        <taxon>Malpighiales</taxon>
        <taxon>Salicaceae</taxon>
        <taxon>Saliceae</taxon>
        <taxon>Salix</taxon>
    </lineage>
</organism>
<proteinExistence type="predicted"/>
<feature type="non-terminal residue" evidence="2">
    <location>
        <position position="1"/>
    </location>
</feature>
<keyword evidence="3" id="KW-1185">Reference proteome</keyword>
<reference evidence="2 3" key="1">
    <citation type="journal article" date="2023" name="Int. J. Mol. Sci.">
        <title>De Novo Assembly and Annotation of 11 Diverse Shrub Willow (Salix) Genomes Reveals Novel Gene Organization in Sex-Linked Regions.</title>
        <authorList>
            <person name="Hyden B."/>
            <person name="Feng K."/>
            <person name="Yates T.B."/>
            <person name="Jawdy S."/>
            <person name="Cereghino C."/>
            <person name="Smart L.B."/>
            <person name="Muchero W."/>
        </authorList>
    </citation>
    <scope>NUCLEOTIDE SEQUENCE [LARGE SCALE GENOMIC DNA]</scope>
    <source>
        <tissue evidence="2">Shoot tip</tissue>
    </source>
</reference>
<feature type="region of interest" description="Disordered" evidence="1">
    <location>
        <begin position="1"/>
        <end position="66"/>
    </location>
</feature>
<dbReference type="EMBL" id="JAPFFL010000021">
    <property type="protein sequence ID" value="KAJ6670291.1"/>
    <property type="molecule type" value="Genomic_DNA"/>
</dbReference>
<protein>
    <submittedName>
        <fullName evidence="2">Uncharacterized protein</fullName>
    </submittedName>
</protein>
<dbReference type="Proteomes" id="UP001151529">
    <property type="component" value="Unassembled WGS sequence"/>
</dbReference>
<sequence length="66" mass="7043">PLDEVQVSGGVSRGDGKVVEMTGLSPERSKLAPATFEDPGPEKPKPSIANFKRDDFDPKAETDLTS</sequence>
<evidence type="ECO:0000313" key="3">
    <source>
        <dbReference type="Proteomes" id="UP001151529"/>
    </source>
</evidence>
<evidence type="ECO:0000313" key="2">
    <source>
        <dbReference type="EMBL" id="KAJ6670291.1"/>
    </source>
</evidence>
<feature type="compositionally biased region" description="Basic and acidic residues" evidence="1">
    <location>
        <begin position="40"/>
        <end position="66"/>
    </location>
</feature>
<accession>A0A9Q0NIK5</accession>
<name>A0A9Q0NIK5_SALVM</name>
<evidence type="ECO:0000256" key="1">
    <source>
        <dbReference type="SAM" id="MobiDB-lite"/>
    </source>
</evidence>
<comment type="caution">
    <text evidence="2">The sequence shown here is derived from an EMBL/GenBank/DDBJ whole genome shotgun (WGS) entry which is preliminary data.</text>
</comment>
<gene>
    <name evidence="2" type="ORF">OIU85_017816</name>
</gene>